<name>A0AAV2HW80_LYMST</name>
<accession>A0AAV2HW80</accession>
<comment type="subcellular location">
    <subcellularLocation>
        <location evidence="1">Nucleus</location>
    </subcellularLocation>
</comment>
<keyword evidence="5" id="KW-0539">Nucleus</keyword>
<dbReference type="Pfam" id="PF01661">
    <property type="entry name" value="Macro"/>
    <property type="match status" value="1"/>
</dbReference>
<organism evidence="7 8">
    <name type="scientific">Lymnaea stagnalis</name>
    <name type="common">Great pond snail</name>
    <name type="synonym">Helix stagnalis</name>
    <dbReference type="NCBI Taxonomy" id="6523"/>
    <lineage>
        <taxon>Eukaryota</taxon>
        <taxon>Metazoa</taxon>
        <taxon>Spiralia</taxon>
        <taxon>Lophotrochozoa</taxon>
        <taxon>Mollusca</taxon>
        <taxon>Gastropoda</taxon>
        <taxon>Heterobranchia</taxon>
        <taxon>Euthyneura</taxon>
        <taxon>Panpulmonata</taxon>
        <taxon>Hygrophila</taxon>
        <taxon>Lymnaeoidea</taxon>
        <taxon>Lymnaeidae</taxon>
        <taxon>Lymnaea</taxon>
    </lineage>
</organism>
<sequence length="303" mass="33317">MSEPAKYNINLCHNQDITTVKADVLVSSIHRSKNLQRGTLATYIHKNAGPEVQSSLYMQEHSELVFGQIVTTPPGRLSRNFKCLLFVCLYEWRDGNEEMLQASVFSCLDIASNNKHKSIAFPALGMGGLKYPPVKSTLAILKAINLYFRDCEQTSLENVYICLQDKNSSSVKTFMDVTTGYLESLHVNLGSKSGGPELNIKGHQQFANTLSGDISRQSKTTIHNTSPASGAGSIQAASMFPSLIQKCKSGKDVAALFTIQGNKNSVIYWNIGPTFNPTQNTVGVKAEVSLHIPKMFTAFFGRR</sequence>
<dbReference type="InterPro" id="IPR002589">
    <property type="entry name" value="Macro_dom"/>
</dbReference>
<keyword evidence="2" id="KW-0328">Glycosyltransferase</keyword>
<evidence type="ECO:0000259" key="6">
    <source>
        <dbReference type="PROSITE" id="PS51154"/>
    </source>
</evidence>
<evidence type="ECO:0000313" key="7">
    <source>
        <dbReference type="EMBL" id="CAL1538361.1"/>
    </source>
</evidence>
<keyword evidence="3" id="KW-0808">Transferase</keyword>
<dbReference type="InterPro" id="IPR052056">
    <property type="entry name" value="Mono-ARTD/PARP"/>
</dbReference>
<gene>
    <name evidence="7" type="ORF">GSLYS_00012182001</name>
</gene>
<dbReference type="PANTHER" id="PTHR14453:SF67">
    <property type="entry name" value="POLY [ADP-RIBOSE] POLYMERASE"/>
    <property type="match status" value="1"/>
</dbReference>
<dbReference type="InterPro" id="IPR043472">
    <property type="entry name" value="Macro_dom-like"/>
</dbReference>
<feature type="domain" description="Macro" evidence="6">
    <location>
        <begin position="1"/>
        <end position="179"/>
    </location>
</feature>
<evidence type="ECO:0000256" key="1">
    <source>
        <dbReference type="ARBA" id="ARBA00004123"/>
    </source>
</evidence>
<reference evidence="7 8" key="1">
    <citation type="submission" date="2024-04" db="EMBL/GenBank/DDBJ databases">
        <authorList>
            <consortium name="Genoscope - CEA"/>
            <person name="William W."/>
        </authorList>
    </citation>
    <scope>NUCLEOTIDE SEQUENCE [LARGE SCALE GENOMIC DNA]</scope>
</reference>
<evidence type="ECO:0000256" key="3">
    <source>
        <dbReference type="ARBA" id="ARBA00022679"/>
    </source>
</evidence>
<evidence type="ECO:0000256" key="4">
    <source>
        <dbReference type="ARBA" id="ARBA00023027"/>
    </source>
</evidence>
<evidence type="ECO:0000313" key="8">
    <source>
        <dbReference type="Proteomes" id="UP001497497"/>
    </source>
</evidence>
<proteinExistence type="predicted"/>
<dbReference type="Gene3D" id="3.40.220.10">
    <property type="entry name" value="Leucine Aminopeptidase, subunit E, domain 1"/>
    <property type="match status" value="1"/>
</dbReference>
<keyword evidence="8" id="KW-1185">Reference proteome</keyword>
<dbReference type="GO" id="GO:0016757">
    <property type="term" value="F:glycosyltransferase activity"/>
    <property type="evidence" value="ECO:0007669"/>
    <property type="project" value="UniProtKB-KW"/>
</dbReference>
<dbReference type="AlphaFoldDB" id="A0AAV2HW80"/>
<keyword evidence="4" id="KW-0520">NAD</keyword>
<evidence type="ECO:0000256" key="5">
    <source>
        <dbReference type="ARBA" id="ARBA00023242"/>
    </source>
</evidence>
<dbReference type="GO" id="GO:0003714">
    <property type="term" value="F:transcription corepressor activity"/>
    <property type="evidence" value="ECO:0007669"/>
    <property type="project" value="TreeGrafter"/>
</dbReference>
<comment type="caution">
    <text evidence="7">The sequence shown here is derived from an EMBL/GenBank/DDBJ whole genome shotgun (WGS) entry which is preliminary data.</text>
</comment>
<dbReference type="EMBL" id="CAXITT010000296">
    <property type="protein sequence ID" value="CAL1538361.1"/>
    <property type="molecule type" value="Genomic_DNA"/>
</dbReference>
<protein>
    <recommendedName>
        <fullName evidence="6">Macro domain-containing protein</fullName>
    </recommendedName>
</protein>
<dbReference type="PROSITE" id="PS51154">
    <property type="entry name" value="MACRO"/>
    <property type="match status" value="1"/>
</dbReference>
<dbReference type="PANTHER" id="PTHR14453">
    <property type="entry name" value="PARP/ZINC FINGER CCCH TYPE DOMAIN CONTAINING PROTEIN"/>
    <property type="match status" value="1"/>
</dbReference>
<dbReference type="GO" id="GO:0010629">
    <property type="term" value="P:negative regulation of gene expression"/>
    <property type="evidence" value="ECO:0007669"/>
    <property type="project" value="TreeGrafter"/>
</dbReference>
<dbReference type="GO" id="GO:0005634">
    <property type="term" value="C:nucleus"/>
    <property type="evidence" value="ECO:0007669"/>
    <property type="project" value="UniProtKB-SubCell"/>
</dbReference>
<dbReference type="GO" id="GO:0005737">
    <property type="term" value="C:cytoplasm"/>
    <property type="evidence" value="ECO:0007669"/>
    <property type="project" value="TreeGrafter"/>
</dbReference>
<dbReference type="Proteomes" id="UP001497497">
    <property type="component" value="Unassembled WGS sequence"/>
</dbReference>
<evidence type="ECO:0000256" key="2">
    <source>
        <dbReference type="ARBA" id="ARBA00022676"/>
    </source>
</evidence>
<dbReference type="SUPFAM" id="SSF52949">
    <property type="entry name" value="Macro domain-like"/>
    <property type="match status" value="1"/>
</dbReference>